<keyword evidence="4" id="KW-1185">Reference proteome</keyword>
<feature type="domain" description="Enoyl reductase (ER)" evidence="2">
    <location>
        <begin position="7"/>
        <end position="334"/>
    </location>
</feature>
<reference evidence="3" key="1">
    <citation type="journal article" date="2022" name="Toxins">
        <title>Genomic Analysis of Sphingopyxis sp. USTB-05 for Biodegrading Cyanobacterial Hepatotoxins.</title>
        <authorList>
            <person name="Liu C."/>
            <person name="Xu Q."/>
            <person name="Zhao Z."/>
            <person name="Zhang H."/>
            <person name="Liu X."/>
            <person name="Yin C."/>
            <person name="Liu Y."/>
            <person name="Yan H."/>
        </authorList>
    </citation>
    <scope>NUCLEOTIDE SEQUENCE</scope>
    <source>
        <strain evidence="3">NBD5</strain>
    </source>
</reference>
<sequence length="336" mass="35114">MRAIICESPNKLMLGDRPEPAPGADDALVRIRRVGLCGTDFHIYAGRHPFLAYPRVMGHELAGEILVAPPGSGFAPGQSVAINPYLACGTCLACRHGKPNACAAIQVLGVHIDGGMCERLAVPVRNLIDATGLSLDEAAMLEFLAVGAHAVARAAPSPGARVLVVGAGPIGVATALFARRDGAEVTLVDQRAARLDYARTRLGFDTVLPAGADLLDRLAAATGGEFFDIVFDASGSIPAMNEALRYVGHGGALVFVGVSPGTLLFDDPELHKRETTVLASRNALSRDFDRVAAAFRAGTLKAEDLRTHELALETLPTALPALIAAADHVLKAVARV</sequence>
<evidence type="ECO:0000256" key="1">
    <source>
        <dbReference type="ARBA" id="ARBA00023002"/>
    </source>
</evidence>
<dbReference type="Proteomes" id="UP001056937">
    <property type="component" value="Chromosome 2"/>
</dbReference>
<name>A0ABY4XD72_9SPHN</name>
<dbReference type="Gene3D" id="3.90.180.10">
    <property type="entry name" value="Medium-chain alcohol dehydrogenases, catalytic domain"/>
    <property type="match status" value="1"/>
</dbReference>
<dbReference type="SUPFAM" id="SSF50129">
    <property type="entry name" value="GroES-like"/>
    <property type="match status" value="1"/>
</dbReference>
<dbReference type="CDD" id="cd08261">
    <property type="entry name" value="Zn_ADH7"/>
    <property type="match status" value="1"/>
</dbReference>
<evidence type="ECO:0000313" key="4">
    <source>
        <dbReference type="Proteomes" id="UP001056937"/>
    </source>
</evidence>
<accession>A0ABY4XD72</accession>
<dbReference type="Pfam" id="PF08240">
    <property type="entry name" value="ADH_N"/>
    <property type="match status" value="1"/>
</dbReference>
<dbReference type="InterPro" id="IPR013154">
    <property type="entry name" value="ADH-like_N"/>
</dbReference>
<dbReference type="SUPFAM" id="SSF51735">
    <property type="entry name" value="NAD(P)-binding Rossmann-fold domains"/>
    <property type="match status" value="1"/>
</dbReference>
<dbReference type="InterPro" id="IPR020843">
    <property type="entry name" value="ER"/>
</dbReference>
<dbReference type="RefSeq" id="WP_252168677.1">
    <property type="nucleotide sequence ID" value="NZ_CP084931.1"/>
</dbReference>
<dbReference type="Pfam" id="PF00107">
    <property type="entry name" value="ADH_zinc_N"/>
    <property type="match status" value="1"/>
</dbReference>
<dbReference type="PANTHER" id="PTHR43401">
    <property type="entry name" value="L-THREONINE 3-DEHYDROGENASE"/>
    <property type="match status" value="1"/>
</dbReference>
<dbReference type="SMART" id="SM00829">
    <property type="entry name" value="PKS_ER"/>
    <property type="match status" value="1"/>
</dbReference>
<organism evidence="3 4">
    <name type="scientific">Sphingomonas morindae</name>
    <dbReference type="NCBI Taxonomy" id="1541170"/>
    <lineage>
        <taxon>Bacteria</taxon>
        <taxon>Pseudomonadati</taxon>
        <taxon>Pseudomonadota</taxon>
        <taxon>Alphaproteobacteria</taxon>
        <taxon>Sphingomonadales</taxon>
        <taxon>Sphingomonadaceae</taxon>
        <taxon>Sphingomonas</taxon>
    </lineage>
</organism>
<dbReference type="InterPro" id="IPR050129">
    <property type="entry name" value="Zn_alcohol_dh"/>
</dbReference>
<dbReference type="EMBL" id="CP084931">
    <property type="protein sequence ID" value="USI74863.1"/>
    <property type="molecule type" value="Genomic_DNA"/>
</dbReference>
<keyword evidence="1" id="KW-0560">Oxidoreductase</keyword>
<evidence type="ECO:0000259" key="2">
    <source>
        <dbReference type="SMART" id="SM00829"/>
    </source>
</evidence>
<proteinExistence type="predicted"/>
<dbReference type="InterPro" id="IPR011032">
    <property type="entry name" value="GroES-like_sf"/>
</dbReference>
<evidence type="ECO:0000313" key="3">
    <source>
        <dbReference type="EMBL" id="USI74863.1"/>
    </source>
</evidence>
<dbReference type="InterPro" id="IPR036291">
    <property type="entry name" value="NAD(P)-bd_dom_sf"/>
</dbReference>
<gene>
    <name evidence="3" type="ORF">LHA26_16960</name>
</gene>
<dbReference type="PANTHER" id="PTHR43401:SF3">
    <property type="entry name" value="L-GALACTONATE-5-DEHYDROGENASE"/>
    <property type="match status" value="1"/>
</dbReference>
<protein>
    <submittedName>
        <fullName evidence="3">Zinc-binding alcohol dehydrogenase family protein</fullName>
    </submittedName>
</protein>
<dbReference type="InterPro" id="IPR013149">
    <property type="entry name" value="ADH-like_C"/>
</dbReference>
<dbReference type="Gene3D" id="3.40.50.720">
    <property type="entry name" value="NAD(P)-binding Rossmann-like Domain"/>
    <property type="match status" value="1"/>
</dbReference>